<dbReference type="AlphaFoldDB" id="A0A5J4U736"/>
<comment type="caution">
    <text evidence="1">The sequence shown here is derived from an EMBL/GenBank/DDBJ whole genome shotgun (WGS) entry which is preliminary data.</text>
</comment>
<protein>
    <submittedName>
        <fullName evidence="1">Uncharacterized protein</fullName>
    </submittedName>
</protein>
<proteinExistence type="predicted"/>
<organism evidence="1 2">
    <name type="scientific">Streblomastix strix</name>
    <dbReference type="NCBI Taxonomy" id="222440"/>
    <lineage>
        <taxon>Eukaryota</taxon>
        <taxon>Metamonada</taxon>
        <taxon>Preaxostyla</taxon>
        <taxon>Oxymonadida</taxon>
        <taxon>Streblomastigidae</taxon>
        <taxon>Streblomastix</taxon>
    </lineage>
</organism>
<dbReference type="EMBL" id="SNRW01019419">
    <property type="protein sequence ID" value="KAA6366397.1"/>
    <property type="molecule type" value="Genomic_DNA"/>
</dbReference>
<accession>A0A5J4U736</accession>
<name>A0A5J4U736_9EUKA</name>
<evidence type="ECO:0000313" key="1">
    <source>
        <dbReference type="EMBL" id="KAA6366397.1"/>
    </source>
</evidence>
<dbReference type="Proteomes" id="UP000324800">
    <property type="component" value="Unassembled WGS sequence"/>
</dbReference>
<gene>
    <name evidence="1" type="ORF">EZS28_038076</name>
</gene>
<reference evidence="1 2" key="1">
    <citation type="submission" date="2019-03" db="EMBL/GenBank/DDBJ databases">
        <title>Single cell metagenomics reveals metabolic interactions within the superorganism composed of flagellate Streblomastix strix and complex community of Bacteroidetes bacteria on its surface.</title>
        <authorList>
            <person name="Treitli S.C."/>
            <person name="Kolisko M."/>
            <person name="Husnik F."/>
            <person name="Keeling P."/>
            <person name="Hampl V."/>
        </authorList>
    </citation>
    <scope>NUCLEOTIDE SEQUENCE [LARGE SCALE GENOMIC DNA]</scope>
    <source>
        <strain evidence="1">ST1C</strain>
    </source>
</reference>
<sequence length="554" mass="61455">MLESLRLSFDQIINDPDYSAIYNLSEEEDTSYEPRETADGVKDFQIGRLIRVTPIITPSNASYKTLTYDFGIFADFVQDVKTYEILGITYLEFRIKREENLIGLECVISAYSNGYLGNYAKNNIISTSIEKIIVANIPAKSFEVQPFIEGVQTPFIEVYSGEVIPFGILDHSVFPSYATRGTLGQETISIIQGNAIVDPSLSILFDNLSNQSFFIKIMDNAPVGSQIKVKTSLGTVEAFYYFLVKKRQVQTIEIGGTDFDVQPLESRVISVNIAEYEDLTSLSSNLLYIISQGENLLSDYSVQNNELTFTVKEDAKPDSVISILALIDGVKSNLLIYTIVKIPIISVLIDSNNITNVERGDQISLTGFFLPNTVQDVQLSYFITSGTEYATINTLTGELSIGYNGLGGQLIRVQASVDGIFSNVLEFVLLATPVTFINFETSELYVIAKPGQVIDNTAYVNRDASNQGITYSFYTGGEYATLDPRSGELNINQDAPDESIIIIKAQSNENTEILIMRTIEVDANCPTIRINSHYNSVNQQITLNTINQSENTDD</sequence>
<evidence type="ECO:0000313" key="2">
    <source>
        <dbReference type="Proteomes" id="UP000324800"/>
    </source>
</evidence>